<accession>A0A7Z0HXS7</accession>
<dbReference type="InterPro" id="IPR010982">
    <property type="entry name" value="Lambda_DNA-bd_dom_sf"/>
</dbReference>
<keyword evidence="2" id="KW-0805">Transcription regulation</keyword>
<dbReference type="PROSITE" id="PS50943">
    <property type="entry name" value="HTH_CROC1"/>
    <property type="match status" value="1"/>
</dbReference>
<dbReference type="Pfam" id="PF06114">
    <property type="entry name" value="Peptidase_M78"/>
    <property type="match status" value="1"/>
</dbReference>
<evidence type="ECO:0000313" key="6">
    <source>
        <dbReference type="EMBL" id="NYS23819.1"/>
    </source>
</evidence>
<dbReference type="InterPro" id="IPR018653">
    <property type="entry name" value="ScfR_C"/>
</dbReference>
<evidence type="ECO:0000256" key="3">
    <source>
        <dbReference type="ARBA" id="ARBA00023125"/>
    </source>
</evidence>
<evidence type="ECO:0000256" key="2">
    <source>
        <dbReference type="ARBA" id="ARBA00023015"/>
    </source>
</evidence>
<evidence type="ECO:0000313" key="7">
    <source>
        <dbReference type="Proteomes" id="UP000529417"/>
    </source>
</evidence>
<dbReference type="Pfam" id="PF01381">
    <property type="entry name" value="HTH_3"/>
    <property type="match status" value="1"/>
</dbReference>
<dbReference type="SMART" id="SM00530">
    <property type="entry name" value="HTH_XRE"/>
    <property type="match status" value="1"/>
</dbReference>
<evidence type="ECO:0000259" key="5">
    <source>
        <dbReference type="PROSITE" id="PS50943"/>
    </source>
</evidence>
<evidence type="ECO:0000256" key="4">
    <source>
        <dbReference type="ARBA" id="ARBA00023163"/>
    </source>
</evidence>
<dbReference type="InterPro" id="IPR050807">
    <property type="entry name" value="TransReg_Diox_bact_type"/>
</dbReference>
<dbReference type="PIRSF" id="PIRSF019251">
    <property type="entry name" value="Rv0465c"/>
    <property type="match status" value="1"/>
</dbReference>
<dbReference type="SUPFAM" id="SSF47413">
    <property type="entry name" value="lambda repressor-like DNA-binding domains"/>
    <property type="match status" value="1"/>
</dbReference>
<organism evidence="6 7">
    <name type="scientific">Rhabdonatronobacter sediminivivens</name>
    <dbReference type="NCBI Taxonomy" id="2743469"/>
    <lineage>
        <taxon>Bacteria</taxon>
        <taxon>Pseudomonadati</taxon>
        <taxon>Pseudomonadota</taxon>
        <taxon>Alphaproteobacteria</taxon>
        <taxon>Rhodobacterales</taxon>
        <taxon>Paracoccaceae</taxon>
        <taxon>Rhabdonatronobacter</taxon>
    </lineage>
</organism>
<dbReference type="PANTHER" id="PTHR46797:SF23">
    <property type="entry name" value="HTH-TYPE TRANSCRIPTIONAL REGULATOR SUTR"/>
    <property type="match status" value="1"/>
</dbReference>
<dbReference type="CDD" id="cd00093">
    <property type="entry name" value="HTH_XRE"/>
    <property type="match status" value="1"/>
</dbReference>
<dbReference type="AlphaFoldDB" id="A0A7Z0HXS7"/>
<dbReference type="GO" id="GO:0003677">
    <property type="term" value="F:DNA binding"/>
    <property type="evidence" value="ECO:0007669"/>
    <property type="project" value="UniProtKB-KW"/>
</dbReference>
<protein>
    <submittedName>
        <fullName evidence="6">DUF2083 domain-containing protein</fullName>
    </submittedName>
</protein>
<keyword evidence="4" id="KW-0804">Transcription</keyword>
<keyword evidence="7" id="KW-1185">Reference proteome</keyword>
<sequence>MQARKTFIGPHLRRLRRERDQTQAEMAKALGISAAYVNLLENNQRSVSVSVMLRLLEVYGVDWREITDEDTGARLADLRGILQDPIFDSTRPDLQELRGALAHAPRMLSAFAQLHHAYQAAMDQIQVIAAGMGADEPLLNSAPEAVVHNYFRRNRNHFPALEAAAESFWGGPAPASDDLYAALKARLHASHKIIVRLVRVADLPRTLRQYDEARAELLLSEALDHPNRIFQLVHVLGLIEYEKVIEELLTDAALNSPQGRARCRVELANYFAAAVLMPYGAFLAEARDSKYDFDHLATRFGVSFEQACHRATTLQRDGAHGVPFFFLRIDKAGNVTKRFNATDFQLAEYGGACPRMDVHMTFRTPGRIIPQLVEMPDASRYFVISRTVDRPTFERHGQDNRLAVAMGCTVEHATDLGYAEGMSLGDAHATPIGINCRVCPRVGCEQRAHHATILTAPVDEHRRGATRYDTFQG</sequence>
<dbReference type="InterPro" id="IPR026281">
    <property type="entry name" value="HTH_RamB"/>
</dbReference>
<dbReference type="RefSeq" id="WP_179904524.1">
    <property type="nucleotide sequence ID" value="NZ_JACBXS010000003.1"/>
</dbReference>
<gene>
    <name evidence="6" type="ORF">HUK65_02360</name>
</gene>
<dbReference type="GO" id="GO:0005829">
    <property type="term" value="C:cytosol"/>
    <property type="evidence" value="ECO:0007669"/>
    <property type="project" value="TreeGrafter"/>
</dbReference>
<dbReference type="Pfam" id="PF09856">
    <property type="entry name" value="ScfRs"/>
    <property type="match status" value="1"/>
</dbReference>
<dbReference type="Gene3D" id="1.10.260.40">
    <property type="entry name" value="lambda repressor-like DNA-binding domains"/>
    <property type="match status" value="1"/>
</dbReference>
<dbReference type="PANTHER" id="PTHR46797">
    <property type="entry name" value="HTH-TYPE TRANSCRIPTIONAL REGULATOR"/>
    <property type="match status" value="1"/>
</dbReference>
<feature type="domain" description="HTH cro/C1-type" evidence="5">
    <location>
        <begin position="12"/>
        <end position="66"/>
    </location>
</feature>
<reference evidence="6 7" key="1">
    <citation type="journal article" date="2000" name="Arch. Microbiol.">
        <title>Rhodobaca bogoriensis gen. nov. and sp. nov., an alkaliphilic purple nonsulfur bacterium from African Rift Valley soda lakes.</title>
        <authorList>
            <person name="Milford A.D."/>
            <person name="Achenbach L.A."/>
            <person name="Jung D.O."/>
            <person name="Madigan M.T."/>
        </authorList>
    </citation>
    <scope>NUCLEOTIDE SEQUENCE [LARGE SCALE GENOMIC DNA]</scope>
    <source>
        <strain evidence="6 7">2376</strain>
    </source>
</reference>
<evidence type="ECO:0000256" key="1">
    <source>
        <dbReference type="ARBA" id="ARBA00007227"/>
    </source>
</evidence>
<name>A0A7Z0HXS7_9RHOB</name>
<proteinExistence type="inferred from homology"/>
<comment type="similarity">
    <text evidence="1">Belongs to the short-chain fatty acyl-CoA assimilation regulator (ScfR) family.</text>
</comment>
<dbReference type="InterPro" id="IPR010359">
    <property type="entry name" value="IrrE_HExxH"/>
</dbReference>
<keyword evidence="3" id="KW-0238">DNA-binding</keyword>
<comment type="caution">
    <text evidence="6">The sequence shown here is derived from an EMBL/GenBank/DDBJ whole genome shotgun (WGS) entry which is preliminary data.</text>
</comment>
<dbReference type="GO" id="GO:0003700">
    <property type="term" value="F:DNA-binding transcription factor activity"/>
    <property type="evidence" value="ECO:0007669"/>
    <property type="project" value="TreeGrafter"/>
</dbReference>
<dbReference type="EMBL" id="JACBXS010000003">
    <property type="protein sequence ID" value="NYS23819.1"/>
    <property type="molecule type" value="Genomic_DNA"/>
</dbReference>
<dbReference type="Proteomes" id="UP000529417">
    <property type="component" value="Unassembled WGS sequence"/>
</dbReference>
<dbReference type="InterPro" id="IPR001387">
    <property type="entry name" value="Cro/C1-type_HTH"/>
</dbReference>